<reference evidence="7 8" key="1">
    <citation type="submission" date="2019-03" db="EMBL/GenBank/DDBJ databases">
        <title>Draft genome sequences of novel Actinobacteria.</title>
        <authorList>
            <person name="Sahin N."/>
            <person name="Ay H."/>
            <person name="Saygin H."/>
        </authorList>
    </citation>
    <scope>NUCLEOTIDE SEQUENCE [LARGE SCALE GENOMIC DNA]</scope>
    <source>
        <strain evidence="7 8">DSM 45941</strain>
    </source>
</reference>
<gene>
    <name evidence="7" type="ORF">E1293_08265</name>
</gene>
<dbReference type="PANTHER" id="PTHR43820:SF2">
    <property type="entry name" value="ABC TRANSPORTER ATP-BINDING PROTEIN"/>
    <property type="match status" value="1"/>
</dbReference>
<sequence>MTLTDVHAYIGRSHILNGVSFDVTAGQVTTIVGRNGVGKTSTLRSILGLMRRTGAIRLDGRDLAGLETHEIARLGVGYVPEDRDVFHGLTIAENLRLAERRGTAPDYDRVFELFPELKTRAGQRAGTLSGGQQQMLSLGRALLNENRLLLIDEPTKGLAPRLVREVVDTLARVASSASILLVEQSLAAARRLSDTVVVLSEGRVATRGPAAEILADEASMRRHLGVGES</sequence>
<organism evidence="7 8">
    <name type="scientific">Actinomadura darangshiensis</name>
    <dbReference type="NCBI Taxonomy" id="705336"/>
    <lineage>
        <taxon>Bacteria</taxon>
        <taxon>Bacillati</taxon>
        <taxon>Actinomycetota</taxon>
        <taxon>Actinomycetes</taxon>
        <taxon>Streptosporangiales</taxon>
        <taxon>Thermomonosporaceae</taxon>
        <taxon>Actinomadura</taxon>
    </lineage>
</organism>
<evidence type="ECO:0000256" key="3">
    <source>
        <dbReference type="ARBA" id="ARBA00022741"/>
    </source>
</evidence>
<protein>
    <submittedName>
        <fullName evidence="7">ABC transporter ATP-binding protein</fullName>
    </submittedName>
</protein>
<dbReference type="InterPro" id="IPR017871">
    <property type="entry name" value="ABC_transporter-like_CS"/>
</dbReference>
<name>A0A4R5BK87_9ACTN</name>
<dbReference type="Gene3D" id="3.40.50.300">
    <property type="entry name" value="P-loop containing nucleotide triphosphate hydrolases"/>
    <property type="match status" value="1"/>
</dbReference>
<evidence type="ECO:0000313" key="7">
    <source>
        <dbReference type="EMBL" id="TDD87208.1"/>
    </source>
</evidence>
<evidence type="ECO:0000256" key="4">
    <source>
        <dbReference type="ARBA" id="ARBA00022840"/>
    </source>
</evidence>
<dbReference type="Proteomes" id="UP000295578">
    <property type="component" value="Unassembled WGS sequence"/>
</dbReference>
<dbReference type="InterPro" id="IPR003593">
    <property type="entry name" value="AAA+_ATPase"/>
</dbReference>
<keyword evidence="5" id="KW-0029">Amino-acid transport</keyword>
<dbReference type="GO" id="GO:0015807">
    <property type="term" value="P:L-amino acid transport"/>
    <property type="evidence" value="ECO:0007669"/>
    <property type="project" value="TreeGrafter"/>
</dbReference>
<dbReference type="GO" id="GO:0016887">
    <property type="term" value="F:ATP hydrolysis activity"/>
    <property type="evidence" value="ECO:0007669"/>
    <property type="project" value="InterPro"/>
</dbReference>
<evidence type="ECO:0000256" key="5">
    <source>
        <dbReference type="ARBA" id="ARBA00022970"/>
    </source>
</evidence>
<dbReference type="PROSITE" id="PS00211">
    <property type="entry name" value="ABC_TRANSPORTER_1"/>
    <property type="match status" value="1"/>
</dbReference>
<dbReference type="SUPFAM" id="SSF52540">
    <property type="entry name" value="P-loop containing nucleoside triphosphate hydrolases"/>
    <property type="match status" value="1"/>
</dbReference>
<keyword evidence="2" id="KW-0813">Transport</keyword>
<dbReference type="Pfam" id="PF00005">
    <property type="entry name" value="ABC_tran"/>
    <property type="match status" value="1"/>
</dbReference>
<keyword evidence="8" id="KW-1185">Reference proteome</keyword>
<dbReference type="PANTHER" id="PTHR43820">
    <property type="entry name" value="HIGH-AFFINITY BRANCHED-CHAIN AMINO ACID TRANSPORT ATP-BINDING PROTEIN LIVF"/>
    <property type="match status" value="1"/>
</dbReference>
<comment type="similarity">
    <text evidence="1">Belongs to the ABC transporter superfamily.</text>
</comment>
<comment type="caution">
    <text evidence="7">The sequence shown here is derived from an EMBL/GenBank/DDBJ whole genome shotgun (WGS) entry which is preliminary data.</text>
</comment>
<accession>A0A4R5BK87</accession>
<dbReference type="SMART" id="SM00382">
    <property type="entry name" value="AAA"/>
    <property type="match status" value="1"/>
</dbReference>
<evidence type="ECO:0000256" key="1">
    <source>
        <dbReference type="ARBA" id="ARBA00005417"/>
    </source>
</evidence>
<dbReference type="AlphaFoldDB" id="A0A4R5BK87"/>
<dbReference type="PROSITE" id="PS50893">
    <property type="entry name" value="ABC_TRANSPORTER_2"/>
    <property type="match status" value="1"/>
</dbReference>
<dbReference type="InterPro" id="IPR003439">
    <property type="entry name" value="ABC_transporter-like_ATP-bd"/>
</dbReference>
<dbReference type="GO" id="GO:0005524">
    <property type="term" value="F:ATP binding"/>
    <property type="evidence" value="ECO:0007669"/>
    <property type="project" value="UniProtKB-KW"/>
</dbReference>
<feature type="domain" description="ABC transporter" evidence="6">
    <location>
        <begin position="1"/>
        <end position="226"/>
    </location>
</feature>
<evidence type="ECO:0000259" key="6">
    <source>
        <dbReference type="PROSITE" id="PS50893"/>
    </source>
</evidence>
<evidence type="ECO:0000256" key="2">
    <source>
        <dbReference type="ARBA" id="ARBA00022448"/>
    </source>
</evidence>
<dbReference type="GO" id="GO:0015658">
    <property type="term" value="F:branched-chain amino acid transmembrane transporter activity"/>
    <property type="evidence" value="ECO:0007669"/>
    <property type="project" value="TreeGrafter"/>
</dbReference>
<dbReference type="CDD" id="cd03224">
    <property type="entry name" value="ABC_TM1139_LivF_branched"/>
    <property type="match status" value="1"/>
</dbReference>
<dbReference type="InterPro" id="IPR052156">
    <property type="entry name" value="BCAA_Transport_ATP-bd_LivF"/>
</dbReference>
<dbReference type="InterPro" id="IPR027417">
    <property type="entry name" value="P-loop_NTPase"/>
</dbReference>
<keyword evidence="4 7" id="KW-0067">ATP-binding</keyword>
<evidence type="ECO:0000313" key="8">
    <source>
        <dbReference type="Proteomes" id="UP000295578"/>
    </source>
</evidence>
<dbReference type="OrthoDB" id="5179231at2"/>
<proteinExistence type="inferred from homology"/>
<dbReference type="EMBL" id="SMKY01000025">
    <property type="protein sequence ID" value="TDD87208.1"/>
    <property type="molecule type" value="Genomic_DNA"/>
</dbReference>
<keyword evidence="3" id="KW-0547">Nucleotide-binding</keyword>